<evidence type="ECO:0000313" key="1">
    <source>
        <dbReference type="Proteomes" id="UP000887565"/>
    </source>
</evidence>
<evidence type="ECO:0000313" key="2">
    <source>
        <dbReference type="WBParaSite" id="nRc.2.0.1.t08826-RA"/>
    </source>
</evidence>
<reference evidence="2" key="1">
    <citation type="submission" date="2022-11" db="UniProtKB">
        <authorList>
            <consortium name="WormBaseParasite"/>
        </authorList>
    </citation>
    <scope>IDENTIFICATION</scope>
</reference>
<dbReference type="Proteomes" id="UP000887565">
    <property type="component" value="Unplaced"/>
</dbReference>
<protein>
    <submittedName>
        <fullName evidence="2">Uncharacterized protein</fullName>
    </submittedName>
</protein>
<dbReference type="WBParaSite" id="nRc.2.0.1.t08826-RA">
    <property type="protein sequence ID" value="nRc.2.0.1.t08826-RA"/>
    <property type="gene ID" value="nRc.2.0.1.g08826"/>
</dbReference>
<keyword evidence="1" id="KW-1185">Reference proteome</keyword>
<sequence>MTQHFGEWNKQLEQFMALQEHTIMCDLTNINNELKSFSLTFDYTDYVNLAYANLAYVNLRQFGVCQFG</sequence>
<proteinExistence type="predicted"/>
<accession>A0A915I4Z2</accession>
<organism evidence="1 2">
    <name type="scientific">Romanomermis culicivorax</name>
    <name type="common">Nematode worm</name>
    <dbReference type="NCBI Taxonomy" id="13658"/>
    <lineage>
        <taxon>Eukaryota</taxon>
        <taxon>Metazoa</taxon>
        <taxon>Ecdysozoa</taxon>
        <taxon>Nematoda</taxon>
        <taxon>Enoplea</taxon>
        <taxon>Dorylaimia</taxon>
        <taxon>Mermithida</taxon>
        <taxon>Mermithoidea</taxon>
        <taxon>Mermithidae</taxon>
        <taxon>Romanomermis</taxon>
    </lineage>
</organism>
<name>A0A915I4Z2_ROMCU</name>
<dbReference type="AlphaFoldDB" id="A0A915I4Z2"/>